<dbReference type="InterPro" id="IPR051611">
    <property type="entry name" value="ECF_transporter_component"/>
</dbReference>
<evidence type="ECO:0000256" key="5">
    <source>
        <dbReference type="ARBA" id="ARBA00023136"/>
    </source>
</evidence>
<feature type="transmembrane region" description="Helical" evidence="7">
    <location>
        <begin position="30"/>
        <end position="63"/>
    </location>
</feature>
<feature type="transmembrane region" description="Helical" evidence="7">
    <location>
        <begin position="148"/>
        <end position="171"/>
    </location>
</feature>
<evidence type="ECO:0000313" key="9">
    <source>
        <dbReference type="Proteomes" id="UP001260872"/>
    </source>
</evidence>
<dbReference type="CDD" id="cd16914">
    <property type="entry name" value="EcfT"/>
    <property type="match status" value="1"/>
</dbReference>
<organism evidence="8 9">
    <name type="scientific">Nesterenkonia flava</name>
    <dbReference type="NCBI Taxonomy" id="469799"/>
    <lineage>
        <taxon>Bacteria</taxon>
        <taxon>Bacillati</taxon>
        <taxon>Actinomycetota</taxon>
        <taxon>Actinomycetes</taxon>
        <taxon>Micrococcales</taxon>
        <taxon>Micrococcaceae</taxon>
        <taxon>Nesterenkonia</taxon>
    </lineage>
</organism>
<feature type="compositionally biased region" description="Basic and acidic residues" evidence="6">
    <location>
        <begin position="1"/>
        <end position="10"/>
    </location>
</feature>
<keyword evidence="3 7" id="KW-0812">Transmembrane</keyword>
<evidence type="ECO:0000313" key="8">
    <source>
        <dbReference type="EMBL" id="MDR5712179.1"/>
    </source>
</evidence>
<keyword evidence="2" id="KW-1003">Cell membrane</keyword>
<dbReference type="EMBL" id="JAVKGT010000020">
    <property type="protein sequence ID" value="MDR5712179.1"/>
    <property type="molecule type" value="Genomic_DNA"/>
</dbReference>
<keyword evidence="4 7" id="KW-1133">Transmembrane helix</keyword>
<feature type="transmembrane region" description="Helical" evidence="7">
    <location>
        <begin position="113"/>
        <end position="136"/>
    </location>
</feature>
<feature type="transmembrane region" description="Helical" evidence="7">
    <location>
        <begin position="191"/>
        <end position="213"/>
    </location>
</feature>
<comment type="caution">
    <text evidence="8">The sequence shown here is derived from an EMBL/GenBank/DDBJ whole genome shotgun (WGS) entry which is preliminary data.</text>
</comment>
<evidence type="ECO:0000256" key="2">
    <source>
        <dbReference type="ARBA" id="ARBA00022475"/>
    </source>
</evidence>
<comment type="subcellular location">
    <subcellularLocation>
        <location evidence="1">Membrane</location>
        <topology evidence="1">Multi-pass membrane protein</topology>
    </subcellularLocation>
</comment>
<keyword evidence="5 7" id="KW-0472">Membrane</keyword>
<dbReference type="Proteomes" id="UP001260872">
    <property type="component" value="Unassembled WGS sequence"/>
</dbReference>
<evidence type="ECO:0000256" key="3">
    <source>
        <dbReference type="ARBA" id="ARBA00022692"/>
    </source>
</evidence>
<evidence type="ECO:0000256" key="4">
    <source>
        <dbReference type="ARBA" id="ARBA00022989"/>
    </source>
</evidence>
<keyword evidence="9" id="KW-1185">Reference proteome</keyword>
<evidence type="ECO:0000256" key="1">
    <source>
        <dbReference type="ARBA" id="ARBA00004141"/>
    </source>
</evidence>
<evidence type="ECO:0000256" key="6">
    <source>
        <dbReference type="SAM" id="MobiDB-lite"/>
    </source>
</evidence>
<dbReference type="RefSeq" id="WP_310537559.1">
    <property type="nucleotide sequence ID" value="NZ_BAAAOC010000006.1"/>
</dbReference>
<dbReference type="PANTHER" id="PTHR34857">
    <property type="entry name" value="SLL0384 PROTEIN"/>
    <property type="match status" value="1"/>
</dbReference>
<evidence type="ECO:0000256" key="7">
    <source>
        <dbReference type="SAM" id="Phobius"/>
    </source>
</evidence>
<accession>A0ABU1FU38</accession>
<feature type="transmembrane region" description="Helical" evidence="7">
    <location>
        <begin position="70"/>
        <end position="93"/>
    </location>
</feature>
<dbReference type="InterPro" id="IPR003339">
    <property type="entry name" value="ABC/ECF_trnsptr_transmembrane"/>
</dbReference>
<sequence>MTTTHDDDAGSPRSLGTPAPTVMHPSTELVLLGCALLLVYGVASPVVPASVLVLSCLGAVFSARVRFARWLAALVVLAGPMLVMVGIIQGLFYPGEAVTVLWQAGPAALTVEGLAVAAQLWLRVAAMIALCALLAFASDASRVFDGLVGLRLPLSVAYICATAMTLVPLIRRRTSQALDSRAARGWATDRWAVRVCLLPGILAGLLTTSLVQLDQRHDALVQRGFGRHRHPTPARTYREGTGERALRWAAPVLSVALVIASLTDVLPLPSASDLLEVLRG</sequence>
<dbReference type="Pfam" id="PF02361">
    <property type="entry name" value="CbiQ"/>
    <property type="match status" value="1"/>
</dbReference>
<name>A0ABU1FU38_9MICC</name>
<feature type="region of interest" description="Disordered" evidence="6">
    <location>
        <begin position="1"/>
        <end position="20"/>
    </location>
</feature>
<proteinExistence type="predicted"/>
<gene>
    <name evidence="8" type="ORF">RH857_08550</name>
</gene>
<reference evidence="9" key="1">
    <citation type="submission" date="2023-07" db="EMBL/GenBank/DDBJ databases">
        <title>Description of three actinobacteria isolated from air of manufacturing shop in a pharmaceutical factory.</title>
        <authorList>
            <person name="Zhang D.-F."/>
        </authorList>
    </citation>
    <scope>NUCLEOTIDE SEQUENCE [LARGE SCALE GENOMIC DNA]</scope>
    <source>
        <strain evidence="9">CCTCC AB 207010</strain>
    </source>
</reference>
<protein>
    <submittedName>
        <fullName evidence="8">Energy-coupling factor transporter transmembrane component T</fullName>
    </submittedName>
</protein>
<dbReference type="PANTHER" id="PTHR34857:SF2">
    <property type="entry name" value="SLL0384 PROTEIN"/>
    <property type="match status" value="1"/>
</dbReference>